<evidence type="ECO:0000256" key="1">
    <source>
        <dbReference type="SAM" id="SignalP"/>
    </source>
</evidence>
<gene>
    <name evidence="2" type="ORF">G7087_14655</name>
</gene>
<dbReference type="Proteomes" id="UP000802098">
    <property type="component" value="Unassembled WGS sequence"/>
</dbReference>
<feature type="chain" id="PRO_5047425414" evidence="1">
    <location>
        <begin position="26"/>
        <end position="152"/>
    </location>
</feature>
<organism evidence="2 3">
    <name type="scientific">Rubrivivax benzoatilyticus</name>
    <dbReference type="NCBI Taxonomy" id="316997"/>
    <lineage>
        <taxon>Bacteria</taxon>
        <taxon>Pseudomonadati</taxon>
        <taxon>Pseudomonadota</taxon>
        <taxon>Betaproteobacteria</taxon>
        <taxon>Burkholderiales</taxon>
        <taxon>Sphaerotilaceae</taxon>
        <taxon>Rubrivivax</taxon>
    </lineage>
</organism>
<evidence type="ECO:0000313" key="2">
    <source>
        <dbReference type="EMBL" id="NHK99625.1"/>
    </source>
</evidence>
<accession>A0ABX0HYX3</accession>
<keyword evidence="1" id="KW-0732">Signal</keyword>
<feature type="signal peptide" evidence="1">
    <location>
        <begin position="1"/>
        <end position="25"/>
    </location>
</feature>
<name>A0ABX0HYX3_9BURK</name>
<proteinExistence type="predicted"/>
<keyword evidence="3" id="KW-1185">Reference proteome</keyword>
<protein>
    <submittedName>
        <fullName evidence="2">Uncharacterized protein</fullName>
    </submittedName>
</protein>
<comment type="caution">
    <text evidence="2">The sequence shown here is derived from an EMBL/GenBank/DDBJ whole genome shotgun (WGS) entry which is preliminary data.</text>
</comment>
<evidence type="ECO:0000313" key="3">
    <source>
        <dbReference type="Proteomes" id="UP000802098"/>
    </source>
</evidence>
<sequence length="152" mass="15926">MPFKTIRPALLAAAVLAATTLNAHAESLASSASSAGSASSASVSHSIEGSSDSSSRAADRVAGDYRVVDVAQAPGRPGELRLTLQRLDDAGAELRLYVPAGALAQPLATGERIRARERGYGYEFRRGDAPEPFFLALHDAPQRELAPRAVTL</sequence>
<dbReference type="RefSeq" id="WP_009857587.1">
    <property type="nucleotide sequence ID" value="NZ_JAAOCD010000007.1"/>
</dbReference>
<reference evidence="2 3" key="1">
    <citation type="submission" date="2020-03" db="EMBL/GenBank/DDBJ databases">
        <title>Rubrivivax benzoatilyticus JA2 (sequenced after 10 years sub-culturing).</title>
        <authorList>
            <person name="Gupta D."/>
            <person name="Chintalapati S."/>
            <person name="Chintalapati V.R."/>
        </authorList>
    </citation>
    <scope>NUCLEOTIDE SEQUENCE [LARGE SCALE GENOMIC DNA]</scope>
    <source>
        <strain evidence="2 3">JA2-Mal</strain>
    </source>
</reference>
<dbReference type="EMBL" id="JAAOCD010000007">
    <property type="protein sequence ID" value="NHK99625.1"/>
    <property type="molecule type" value="Genomic_DNA"/>
</dbReference>